<dbReference type="InterPro" id="IPR000594">
    <property type="entry name" value="ThiF_NAD_FAD-bd"/>
</dbReference>
<feature type="non-terminal residue" evidence="3">
    <location>
        <position position="78"/>
    </location>
</feature>
<keyword evidence="1" id="KW-1133">Transmembrane helix</keyword>
<name>X1DMH8_9ZZZZ</name>
<dbReference type="InterPro" id="IPR035985">
    <property type="entry name" value="Ubiquitin-activating_enz"/>
</dbReference>
<comment type="caution">
    <text evidence="3">The sequence shown here is derived from an EMBL/GenBank/DDBJ whole genome shotgun (WGS) entry which is preliminary data.</text>
</comment>
<keyword evidence="1" id="KW-0472">Membrane</keyword>
<dbReference type="GO" id="GO:0005737">
    <property type="term" value="C:cytoplasm"/>
    <property type="evidence" value="ECO:0007669"/>
    <property type="project" value="TreeGrafter"/>
</dbReference>
<evidence type="ECO:0000256" key="1">
    <source>
        <dbReference type="SAM" id="Phobius"/>
    </source>
</evidence>
<dbReference type="PANTHER" id="PTHR10953:SF102">
    <property type="entry name" value="ADENYLYLTRANSFERASE AND SULFURTRANSFERASE MOCS3"/>
    <property type="match status" value="1"/>
</dbReference>
<protein>
    <recommendedName>
        <fullName evidence="2">THIF-type NAD/FAD binding fold domain-containing protein</fullName>
    </recommendedName>
</protein>
<reference evidence="3" key="1">
    <citation type="journal article" date="2014" name="Front. Microbiol.">
        <title>High frequency of phylogenetically diverse reductive dehalogenase-homologous genes in deep subseafloor sedimentary metagenomes.</title>
        <authorList>
            <person name="Kawai M."/>
            <person name="Futagami T."/>
            <person name="Toyoda A."/>
            <person name="Takaki Y."/>
            <person name="Nishi S."/>
            <person name="Hori S."/>
            <person name="Arai W."/>
            <person name="Tsubouchi T."/>
            <person name="Morono Y."/>
            <person name="Uchiyama I."/>
            <person name="Ito T."/>
            <person name="Fujiyama A."/>
            <person name="Inagaki F."/>
            <person name="Takami H."/>
        </authorList>
    </citation>
    <scope>NUCLEOTIDE SEQUENCE</scope>
    <source>
        <strain evidence="3">Expedition CK06-06</strain>
    </source>
</reference>
<dbReference type="GO" id="GO:0016779">
    <property type="term" value="F:nucleotidyltransferase activity"/>
    <property type="evidence" value="ECO:0007669"/>
    <property type="project" value="TreeGrafter"/>
</dbReference>
<accession>X1DMH8</accession>
<proteinExistence type="predicted"/>
<organism evidence="3">
    <name type="scientific">marine sediment metagenome</name>
    <dbReference type="NCBI Taxonomy" id="412755"/>
    <lineage>
        <taxon>unclassified sequences</taxon>
        <taxon>metagenomes</taxon>
        <taxon>ecological metagenomes</taxon>
    </lineage>
</organism>
<dbReference type="Pfam" id="PF00899">
    <property type="entry name" value="ThiF"/>
    <property type="match status" value="1"/>
</dbReference>
<dbReference type="GO" id="GO:0004792">
    <property type="term" value="F:thiosulfate-cyanide sulfurtransferase activity"/>
    <property type="evidence" value="ECO:0007669"/>
    <property type="project" value="TreeGrafter"/>
</dbReference>
<dbReference type="InterPro" id="IPR045886">
    <property type="entry name" value="ThiF/MoeB/HesA"/>
</dbReference>
<dbReference type="GO" id="GO:0008641">
    <property type="term" value="F:ubiquitin-like modifier activating enzyme activity"/>
    <property type="evidence" value="ECO:0007669"/>
    <property type="project" value="InterPro"/>
</dbReference>
<dbReference type="EMBL" id="BARU01001917">
    <property type="protein sequence ID" value="GAH22151.1"/>
    <property type="molecule type" value="Genomic_DNA"/>
</dbReference>
<feature type="domain" description="THIF-type NAD/FAD binding fold" evidence="2">
    <location>
        <begin position="10"/>
        <end position="77"/>
    </location>
</feature>
<keyword evidence="1" id="KW-0812">Transmembrane</keyword>
<evidence type="ECO:0000313" key="3">
    <source>
        <dbReference type="EMBL" id="GAH22151.1"/>
    </source>
</evidence>
<dbReference type="SUPFAM" id="SSF69572">
    <property type="entry name" value="Activating enzymes of the ubiquitin-like proteins"/>
    <property type="match status" value="1"/>
</dbReference>
<dbReference type="Gene3D" id="3.40.50.720">
    <property type="entry name" value="NAD(P)-binding Rossmann-like Domain"/>
    <property type="match status" value="1"/>
</dbReference>
<feature type="transmembrane region" description="Helical" evidence="1">
    <location>
        <begin position="32"/>
        <end position="59"/>
    </location>
</feature>
<sequence>MLNEKEKEKYNRQLIIPGFGSEGQHKLKSSKVLVVGLGGLGSGVLYYLVSAGIGTVGIIDKDNVELSNLNRQILHNED</sequence>
<dbReference type="AlphaFoldDB" id="X1DMH8"/>
<dbReference type="PANTHER" id="PTHR10953">
    <property type="entry name" value="UBIQUITIN-ACTIVATING ENZYME E1"/>
    <property type="match status" value="1"/>
</dbReference>
<gene>
    <name evidence="3" type="ORF">S03H2_04750</name>
</gene>
<evidence type="ECO:0000259" key="2">
    <source>
        <dbReference type="Pfam" id="PF00899"/>
    </source>
</evidence>